<comment type="caution">
    <text evidence="3">The sequence shown here is derived from an EMBL/GenBank/DDBJ whole genome shotgun (WGS) entry which is preliminary data.</text>
</comment>
<keyword evidence="4" id="KW-1185">Reference proteome</keyword>
<dbReference type="EMBL" id="PDCR01000003">
    <property type="protein sequence ID" value="PEG55930.1"/>
    <property type="molecule type" value="Genomic_DNA"/>
</dbReference>
<dbReference type="Pfam" id="PF04101">
    <property type="entry name" value="Glyco_tran_28_C"/>
    <property type="match status" value="1"/>
</dbReference>
<organism evidence="3 4">
    <name type="scientific">Mycolicibacterium diernhoferi</name>
    <dbReference type="NCBI Taxonomy" id="1801"/>
    <lineage>
        <taxon>Bacteria</taxon>
        <taxon>Bacillati</taxon>
        <taxon>Actinomycetota</taxon>
        <taxon>Actinomycetes</taxon>
        <taxon>Mycobacteriales</taxon>
        <taxon>Mycobacteriaceae</taxon>
        <taxon>Mycolicibacterium</taxon>
    </lineage>
</organism>
<dbReference type="Gene3D" id="3.40.50.2000">
    <property type="entry name" value="Glycogen Phosphorylase B"/>
    <property type="match status" value="1"/>
</dbReference>
<evidence type="ECO:0000256" key="1">
    <source>
        <dbReference type="SAM" id="MobiDB-lite"/>
    </source>
</evidence>
<dbReference type="Proteomes" id="UP000220340">
    <property type="component" value="Unassembled WGS sequence"/>
</dbReference>
<dbReference type="OrthoDB" id="555447at2"/>
<evidence type="ECO:0000313" key="3">
    <source>
        <dbReference type="EMBL" id="PEG55930.1"/>
    </source>
</evidence>
<dbReference type="AlphaFoldDB" id="A0A2A7P0A4"/>
<name>A0A2A7P0A4_9MYCO</name>
<evidence type="ECO:0000313" key="4">
    <source>
        <dbReference type="Proteomes" id="UP000220340"/>
    </source>
</evidence>
<dbReference type="SUPFAM" id="SSF53756">
    <property type="entry name" value="UDP-Glycosyltransferase/glycogen phosphorylase"/>
    <property type="match status" value="1"/>
</dbReference>
<proteinExistence type="predicted"/>
<protein>
    <submittedName>
        <fullName evidence="3">Glycosyl transferase</fullName>
    </submittedName>
</protein>
<accession>A0A2A7P0A4</accession>
<feature type="region of interest" description="Disordered" evidence="1">
    <location>
        <begin position="318"/>
        <end position="349"/>
    </location>
</feature>
<dbReference type="GO" id="GO:0016758">
    <property type="term" value="F:hexosyltransferase activity"/>
    <property type="evidence" value="ECO:0007669"/>
    <property type="project" value="InterPro"/>
</dbReference>
<keyword evidence="3" id="KW-0808">Transferase</keyword>
<dbReference type="RefSeq" id="WP_079244068.1">
    <property type="nucleotide sequence ID" value="NZ_BAAATC010000008.1"/>
</dbReference>
<feature type="domain" description="Glycosyl transferase family 28 C-terminal" evidence="2">
    <location>
        <begin position="240"/>
        <end position="308"/>
    </location>
</feature>
<dbReference type="InterPro" id="IPR007235">
    <property type="entry name" value="Glyco_trans_28_C"/>
</dbReference>
<feature type="compositionally biased region" description="Basic and acidic residues" evidence="1">
    <location>
        <begin position="318"/>
        <end position="335"/>
    </location>
</feature>
<evidence type="ECO:0000259" key="2">
    <source>
        <dbReference type="Pfam" id="PF04101"/>
    </source>
</evidence>
<reference evidence="3 4" key="1">
    <citation type="submission" date="2017-10" db="EMBL/GenBank/DDBJ databases">
        <title>The new phylogeny of genus Mycobacterium.</title>
        <authorList>
            <person name="Tortoli E."/>
            <person name="Trovato A."/>
            <person name="Cirillo D.M."/>
        </authorList>
    </citation>
    <scope>NUCLEOTIDE SEQUENCE [LARGE SCALE GENOMIC DNA]</scope>
    <source>
        <strain evidence="3 4">IP141170001</strain>
    </source>
</reference>
<sequence>MTHAERVAIGSLDDPPPGSQLLVASTGGHLAQLVKWSHVIGAEPDSLWITFKSPQSDSLLHHCRVMYVPYVAPRDIRGAMNALARMMGEIDWKAEGFSAAVTTGAAVGLAGLVAARSHHVPSYYFESVSRVNGPSLTGKLASIDPGIHTYCQYEHWAGRRWKYRRSLFDRYEMVPKAQVENPRLFVTLGTIYPYRFDALVDAILHTGLADSRTVWQLGTTTRQGLPGEAVSQMGAAEFEDCARAADVVVTHAGVGTIMHLLEMGILPIVVPRRAKRNEHIDDHQAQIASLLDTRGISIVTEADQLQQSTITAASRRSVRIDQRHTHHGDRARSDDITDVYPPSKRTEIS</sequence>
<gene>
    <name evidence="3" type="ORF">CRI78_02810</name>
</gene>